<feature type="transmembrane region" description="Helical" evidence="5">
    <location>
        <begin position="143"/>
        <end position="161"/>
    </location>
</feature>
<feature type="transmembrane region" description="Helical" evidence="5">
    <location>
        <begin position="431"/>
        <end position="451"/>
    </location>
</feature>
<feature type="domain" description="O-antigen ligase-related" evidence="6">
    <location>
        <begin position="245"/>
        <end position="406"/>
    </location>
</feature>
<evidence type="ECO:0000256" key="1">
    <source>
        <dbReference type="ARBA" id="ARBA00004141"/>
    </source>
</evidence>
<feature type="transmembrane region" description="Helical" evidence="5">
    <location>
        <begin position="15"/>
        <end position="37"/>
    </location>
</feature>
<evidence type="ECO:0000256" key="5">
    <source>
        <dbReference type="SAM" id="Phobius"/>
    </source>
</evidence>
<evidence type="ECO:0000313" key="8">
    <source>
        <dbReference type="Proteomes" id="UP000223913"/>
    </source>
</evidence>
<dbReference type="InterPro" id="IPR007016">
    <property type="entry name" value="O-antigen_ligase-rel_domated"/>
</dbReference>
<protein>
    <submittedName>
        <fullName evidence="7">O-antigen polymerase</fullName>
    </submittedName>
</protein>
<feature type="transmembrane region" description="Helical" evidence="5">
    <location>
        <begin position="281"/>
        <end position="298"/>
    </location>
</feature>
<dbReference type="EMBL" id="PDUD01000030">
    <property type="protein sequence ID" value="PHN03706.1"/>
    <property type="molecule type" value="Genomic_DNA"/>
</dbReference>
<keyword evidence="3 5" id="KW-1133">Transmembrane helix</keyword>
<name>A0A2D0N5P7_FLAN2</name>
<evidence type="ECO:0000256" key="4">
    <source>
        <dbReference type="ARBA" id="ARBA00023136"/>
    </source>
</evidence>
<organism evidence="7 8">
    <name type="scientific">Flavilitoribacter nigricans (strain ATCC 23147 / DSM 23189 / NBRC 102662 / NCIMB 1420 / SS-2)</name>
    <name type="common">Lewinella nigricans</name>
    <dbReference type="NCBI Taxonomy" id="1122177"/>
    <lineage>
        <taxon>Bacteria</taxon>
        <taxon>Pseudomonadati</taxon>
        <taxon>Bacteroidota</taxon>
        <taxon>Saprospiria</taxon>
        <taxon>Saprospirales</taxon>
        <taxon>Lewinellaceae</taxon>
        <taxon>Flavilitoribacter</taxon>
    </lineage>
</organism>
<sequence length="479" mass="54768">MLTYLQVPDEASGNLFLGLGILVLVCLGVGIATGWYFLAGLPAFFLLIYLTFVDFRAVFFLLLACLPLSTEIQLPNGFGTDLPTEPLMIGLMLVYGLYVIQHGRQMDSRFVRHPISLLLILHVAWVLITTITSELLLVSVKFSLAKIWYVTVFYFLAGGILRKQRDVRTYFWVIFIPLMFTVLVTLVRHSTYNFSFRDVHRVLHPFQRNHVNYAATMALFFPVVWLAVAWYRRWSLRWWILVGSIAVLVLAIYLSYTRAAYIAVMMAFGAYLIIRLRLMKVVLAGGLLVAVIGVGYMVQDNTYLDYAPNYDRTVSHYQFDNLLEATAKGEDISTMERVYRWVAGFHMFRDKPAFGYGPGNFVNFYRPYTVTSFTTYVSDNKEQSGIHSYYLLVLVEQGVLGLILFLTLSFYVLIRGEEIYHRARDAGRRRIVLMVLLSTVVIDAFLIINDLVETDKVGAFFFLAMAILVNQDLENGKAD</sequence>
<proteinExistence type="predicted"/>
<keyword evidence="8" id="KW-1185">Reference proteome</keyword>
<keyword evidence="4 5" id="KW-0472">Membrane</keyword>
<feature type="transmembrane region" description="Helical" evidence="5">
    <location>
        <begin position="44"/>
        <end position="66"/>
    </location>
</feature>
<feature type="transmembrane region" description="Helical" evidence="5">
    <location>
        <begin position="236"/>
        <end position="253"/>
    </location>
</feature>
<dbReference type="PANTHER" id="PTHR37422">
    <property type="entry name" value="TEICHURONIC ACID BIOSYNTHESIS PROTEIN TUAE"/>
    <property type="match status" value="1"/>
</dbReference>
<evidence type="ECO:0000313" key="7">
    <source>
        <dbReference type="EMBL" id="PHN03706.1"/>
    </source>
</evidence>
<comment type="caution">
    <text evidence="7">The sequence shown here is derived from an EMBL/GenBank/DDBJ whole genome shotgun (WGS) entry which is preliminary data.</text>
</comment>
<gene>
    <name evidence="7" type="ORF">CRP01_25325</name>
</gene>
<feature type="transmembrane region" description="Helical" evidence="5">
    <location>
        <begin position="115"/>
        <end position="137"/>
    </location>
</feature>
<evidence type="ECO:0000256" key="2">
    <source>
        <dbReference type="ARBA" id="ARBA00022692"/>
    </source>
</evidence>
<keyword evidence="2 5" id="KW-0812">Transmembrane</keyword>
<dbReference type="Pfam" id="PF04932">
    <property type="entry name" value="Wzy_C"/>
    <property type="match status" value="1"/>
</dbReference>
<reference evidence="7 8" key="1">
    <citation type="submission" date="2017-10" db="EMBL/GenBank/DDBJ databases">
        <title>The draft genome sequence of Lewinella nigricans NBRC 102662.</title>
        <authorList>
            <person name="Wang K."/>
        </authorList>
    </citation>
    <scope>NUCLEOTIDE SEQUENCE [LARGE SCALE GENOMIC DNA]</scope>
    <source>
        <strain evidence="7 8">NBRC 102662</strain>
    </source>
</reference>
<evidence type="ECO:0000259" key="6">
    <source>
        <dbReference type="Pfam" id="PF04932"/>
    </source>
</evidence>
<dbReference type="PANTHER" id="PTHR37422:SF13">
    <property type="entry name" value="LIPOPOLYSACCHARIDE BIOSYNTHESIS PROTEIN PA4999-RELATED"/>
    <property type="match status" value="1"/>
</dbReference>
<feature type="transmembrane region" description="Helical" evidence="5">
    <location>
        <begin position="170"/>
        <end position="191"/>
    </location>
</feature>
<feature type="transmembrane region" description="Helical" evidence="5">
    <location>
        <begin position="211"/>
        <end position="231"/>
    </location>
</feature>
<dbReference type="InterPro" id="IPR051533">
    <property type="entry name" value="WaaL-like"/>
</dbReference>
<dbReference type="OrthoDB" id="871774at2"/>
<accession>A0A2D0N5P7</accession>
<dbReference type="GO" id="GO:0016020">
    <property type="term" value="C:membrane"/>
    <property type="evidence" value="ECO:0007669"/>
    <property type="project" value="UniProtKB-SubCell"/>
</dbReference>
<feature type="transmembrane region" description="Helical" evidence="5">
    <location>
        <begin position="389"/>
        <end position="411"/>
    </location>
</feature>
<feature type="transmembrane region" description="Helical" evidence="5">
    <location>
        <begin position="259"/>
        <end position="274"/>
    </location>
</feature>
<feature type="transmembrane region" description="Helical" evidence="5">
    <location>
        <begin position="86"/>
        <end position="103"/>
    </location>
</feature>
<dbReference type="AlphaFoldDB" id="A0A2D0N5P7"/>
<dbReference type="Proteomes" id="UP000223913">
    <property type="component" value="Unassembled WGS sequence"/>
</dbReference>
<comment type="subcellular location">
    <subcellularLocation>
        <location evidence="1">Membrane</location>
        <topology evidence="1">Multi-pass membrane protein</topology>
    </subcellularLocation>
</comment>
<evidence type="ECO:0000256" key="3">
    <source>
        <dbReference type="ARBA" id="ARBA00022989"/>
    </source>
</evidence>